<feature type="signal peptide" evidence="5">
    <location>
        <begin position="1"/>
        <end position="39"/>
    </location>
</feature>
<keyword evidence="4" id="KW-0720">Serine protease</keyword>
<protein>
    <submittedName>
        <fullName evidence="7">Trypsin</fullName>
    </submittedName>
</protein>
<dbReference type="EMBL" id="FODD01000020">
    <property type="protein sequence ID" value="SEO22382.1"/>
    <property type="molecule type" value="Genomic_DNA"/>
</dbReference>
<dbReference type="InterPro" id="IPR013517">
    <property type="entry name" value="FG-GAP"/>
</dbReference>
<keyword evidence="2 5" id="KW-0732">Signal</keyword>
<evidence type="ECO:0000313" key="8">
    <source>
        <dbReference type="Proteomes" id="UP000181951"/>
    </source>
</evidence>
<dbReference type="InterPro" id="IPR028994">
    <property type="entry name" value="Integrin_alpha_N"/>
</dbReference>
<dbReference type="SUPFAM" id="SSF50494">
    <property type="entry name" value="Trypsin-like serine proteases"/>
    <property type="match status" value="1"/>
</dbReference>
<dbReference type="InterPro" id="IPR001314">
    <property type="entry name" value="Peptidase_S1A"/>
</dbReference>
<reference evidence="7 8" key="1">
    <citation type="submission" date="2016-10" db="EMBL/GenBank/DDBJ databases">
        <authorList>
            <person name="de Groot N.N."/>
        </authorList>
    </citation>
    <scope>NUCLEOTIDE SEQUENCE [LARGE SCALE GENOMIC DNA]</scope>
    <source>
        <strain evidence="7 8">CGMCC 4.2026</strain>
    </source>
</reference>
<comment type="similarity">
    <text evidence="1">Belongs to the peptidase S1 family.</text>
</comment>
<evidence type="ECO:0000313" key="7">
    <source>
        <dbReference type="EMBL" id="SEO22382.1"/>
    </source>
</evidence>
<dbReference type="Pfam" id="PF00089">
    <property type="entry name" value="Trypsin"/>
    <property type="match status" value="1"/>
</dbReference>
<dbReference type="OrthoDB" id="1496095at2"/>
<dbReference type="InterPro" id="IPR009003">
    <property type="entry name" value="Peptidase_S1_PA"/>
</dbReference>
<evidence type="ECO:0000256" key="5">
    <source>
        <dbReference type="SAM" id="SignalP"/>
    </source>
</evidence>
<dbReference type="InterPro" id="IPR033116">
    <property type="entry name" value="TRYPSIN_SER"/>
</dbReference>
<dbReference type="PANTHER" id="PTHR24276:SF98">
    <property type="entry name" value="FI18310P1-RELATED"/>
    <property type="match status" value="1"/>
</dbReference>
<dbReference type="Proteomes" id="UP000181951">
    <property type="component" value="Unassembled WGS sequence"/>
</dbReference>
<dbReference type="PANTHER" id="PTHR24276">
    <property type="entry name" value="POLYSERASE-RELATED"/>
    <property type="match status" value="1"/>
</dbReference>
<sequence>MSSAHQGVKPGRRSLKALPVAALAVGTAGLFLTAPSAHADGTPLPHAFNAAATHSAASPAELKSRIAGAVRTAARTVSRSSLAGSTTTGSSTTGPKATPYIIGGTTTTFSQAPWMVQLFYYDDKGTASTSDDVGFFCGGTVVSPTKILTAAHCVKGYDWYDNGAIITGTDQQPTTDAAGNTDFHGGTVSDLSTQWNHPSFNATTIDNDAALLTVDPGYPIASTAKALPITSSTDTASYAAGKTATVYGWGRTSSTTQDPSQTLKTAPIPLNSDATCTQWAGTEFVPGHMVCGGSPASGTDTGTVTPCNGDSGGPLVESGKIIGIVSWGVEDCVESGAHSVFTKVSTYAGAINQRMDDASLLGANSGDTLADLFARTPAGEGYMYQSKGSSFATRLDVGPSWSTFNLVRQADLNGDWVGDLVVRDTSGHLRFLNGMDGSATDIGAGWNAMKSITLPGDITGDGKSDLFATDSSGVAYVYPGTGTGKFGTRIKVGSGWGIYGSVIYGKGDLTDDGKADLVTRDSTGAMWLYKGTGVASAPWAARVKIGAGWNTYNAFASTGDMTGDGKADLLARDTAGKLWLYKGTGSSTAPYAARVLIGAGWNIYNLFG</sequence>
<dbReference type="GO" id="GO:0004252">
    <property type="term" value="F:serine-type endopeptidase activity"/>
    <property type="evidence" value="ECO:0007669"/>
    <property type="project" value="InterPro"/>
</dbReference>
<accession>A0A1H8MYK0</accession>
<dbReference type="CDD" id="cd00190">
    <property type="entry name" value="Tryp_SPc"/>
    <property type="match status" value="1"/>
</dbReference>
<keyword evidence="4" id="KW-0645">Protease</keyword>
<dbReference type="PROSITE" id="PS00134">
    <property type="entry name" value="TRYPSIN_HIS"/>
    <property type="match status" value="1"/>
</dbReference>
<proteinExistence type="inferred from homology"/>
<organism evidence="7 8">
    <name type="scientific">Actinacidiphila rubida</name>
    <dbReference type="NCBI Taxonomy" id="310780"/>
    <lineage>
        <taxon>Bacteria</taxon>
        <taxon>Bacillati</taxon>
        <taxon>Actinomycetota</taxon>
        <taxon>Actinomycetes</taxon>
        <taxon>Kitasatosporales</taxon>
        <taxon>Streptomycetaceae</taxon>
        <taxon>Actinacidiphila</taxon>
    </lineage>
</organism>
<dbReference type="PROSITE" id="PS50240">
    <property type="entry name" value="TRYPSIN_DOM"/>
    <property type="match status" value="1"/>
</dbReference>
<keyword evidence="4" id="KW-0378">Hydrolase</keyword>
<dbReference type="InterPro" id="IPR050430">
    <property type="entry name" value="Peptidase_S1"/>
</dbReference>
<dbReference type="InterPro" id="IPR001254">
    <property type="entry name" value="Trypsin_dom"/>
</dbReference>
<dbReference type="PRINTS" id="PR00722">
    <property type="entry name" value="CHYMOTRYPSIN"/>
</dbReference>
<gene>
    <name evidence="7" type="ORF">SAMN05216267_102090</name>
</gene>
<evidence type="ECO:0000256" key="4">
    <source>
        <dbReference type="RuleBase" id="RU363034"/>
    </source>
</evidence>
<dbReference type="AlphaFoldDB" id="A0A1H8MYK0"/>
<dbReference type="Gene3D" id="2.40.10.10">
    <property type="entry name" value="Trypsin-like serine proteases"/>
    <property type="match status" value="1"/>
</dbReference>
<evidence type="ECO:0000259" key="6">
    <source>
        <dbReference type="PROSITE" id="PS50240"/>
    </source>
</evidence>
<keyword evidence="8" id="KW-1185">Reference proteome</keyword>
<dbReference type="SMART" id="SM00020">
    <property type="entry name" value="Tryp_SPc"/>
    <property type="match status" value="1"/>
</dbReference>
<dbReference type="InterPro" id="IPR018114">
    <property type="entry name" value="TRYPSIN_HIS"/>
</dbReference>
<evidence type="ECO:0000256" key="1">
    <source>
        <dbReference type="ARBA" id="ARBA00007664"/>
    </source>
</evidence>
<evidence type="ECO:0000256" key="3">
    <source>
        <dbReference type="ARBA" id="ARBA00023157"/>
    </source>
</evidence>
<dbReference type="SUPFAM" id="SSF69318">
    <property type="entry name" value="Integrin alpha N-terminal domain"/>
    <property type="match status" value="1"/>
</dbReference>
<name>A0A1H8MYK0_9ACTN</name>
<feature type="domain" description="Peptidase S1" evidence="6">
    <location>
        <begin position="101"/>
        <end position="356"/>
    </location>
</feature>
<dbReference type="RefSeq" id="WP_069465606.1">
    <property type="nucleotide sequence ID" value="NZ_FODD01000020.1"/>
</dbReference>
<dbReference type="GO" id="GO:0006508">
    <property type="term" value="P:proteolysis"/>
    <property type="evidence" value="ECO:0007669"/>
    <property type="project" value="UniProtKB-KW"/>
</dbReference>
<keyword evidence="3" id="KW-1015">Disulfide bond</keyword>
<evidence type="ECO:0000256" key="2">
    <source>
        <dbReference type="ARBA" id="ARBA00022729"/>
    </source>
</evidence>
<feature type="chain" id="PRO_5010238483" evidence="5">
    <location>
        <begin position="40"/>
        <end position="608"/>
    </location>
</feature>
<dbReference type="STRING" id="310780.SAMN05216267_102090"/>
<dbReference type="Pfam" id="PF13517">
    <property type="entry name" value="FG-GAP_3"/>
    <property type="match status" value="1"/>
</dbReference>
<dbReference type="PROSITE" id="PS00135">
    <property type="entry name" value="TRYPSIN_SER"/>
    <property type="match status" value="1"/>
</dbReference>
<dbReference type="InterPro" id="IPR043504">
    <property type="entry name" value="Peptidase_S1_PA_chymotrypsin"/>
</dbReference>